<reference evidence="1" key="1">
    <citation type="journal article" date="2023" name="G3 (Bethesda)">
        <title>A reference genome for the long-term kleptoplast-retaining sea slug Elysia crispata morphotype clarki.</title>
        <authorList>
            <person name="Eastman K.E."/>
            <person name="Pendleton A.L."/>
            <person name="Shaikh M.A."/>
            <person name="Suttiyut T."/>
            <person name="Ogas R."/>
            <person name="Tomko P."/>
            <person name="Gavelis G."/>
            <person name="Widhalm J.R."/>
            <person name="Wisecaver J.H."/>
        </authorList>
    </citation>
    <scope>NUCLEOTIDE SEQUENCE</scope>
    <source>
        <strain evidence="1">ECLA1</strain>
    </source>
</reference>
<keyword evidence="2" id="KW-1185">Reference proteome</keyword>
<organism evidence="1 2">
    <name type="scientific">Elysia crispata</name>
    <name type="common">lettuce slug</name>
    <dbReference type="NCBI Taxonomy" id="231223"/>
    <lineage>
        <taxon>Eukaryota</taxon>
        <taxon>Metazoa</taxon>
        <taxon>Spiralia</taxon>
        <taxon>Lophotrochozoa</taxon>
        <taxon>Mollusca</taxon>
        <taxon>Gastropoda</taxon>
        <taxon>Heterobranchia</taxon>
        <taxon>Euthyneura</taxon>
        <taxon>Panpulmonata</taxon>
        <taxon>Sacoglossa</taxon>
        <taxon>Placobranchoidea</taxon>
        <taxon>Plakobranchidae</taxon>
        <taxon>Elysia</taxon>
    </lineage>
</organism>
<dbReference type="AlphaFoldDB" id="A0AAE1DBR5"/>
<gene>
    <name evidence="1" type="ORF">RRG08_019873</name>
</gene>
<evidence type="ECO:0000313" key="2">
    <source>
        <dbReference type="Proteomes" id="UP001283361"/>
    </source>
</evidence>
<name>A0AAE1DBR5_9GAST</name>
<dbReference type="Proteomes" id="UP001283361">
    <property type="component" value="Unassembled WGS sequence"/>
</dbReference>
<sequence length="197" mass="21025">MTELTSIKIELHPAAEVRKLSRETDTNLGLDPASCTTTSAPSISAPHTTVQLFPAVTLRQRYTAIELGALAGDAALRNNVEGRSIGHVAKDDSLETYEVKVEKNAVDTGTSDPSIVDPGAVYSRISNPTSKGTIALDEATSGDSVPRHLETSSEQTWKVYSYDSSFSDATSDSDSNQGVQVLPSSGAEVMMYAIFMH</sequence>
<comment type="caution">
    <text evidence="1">The sequence shown here is derived from an EMBL/GenBank/DDBJ whole genome shotgun (WGS) entry which is preliminary data.</text>
</comment>
<accession>A0AAE1DBR5</accession>
<dbReference type="EMBL" id="JAWDGP010004413">
    <property type="protein sequence ID" value="KAK3764671.1"/>
    <property type="molecule type" value="Genomic_DNA"/>
</dbReference>
<evidence type="ECO:0000313" key="1">
    <source>
        <dbReference type="EMBL" id="KAK3764671.1"/>
    </source>
</evidence>
<proteinExistence type="predicted"/>
<protein>
    <submittedName>
        <fullName evidence="1">Uncharacterized protein</fullName>
    </submittedName>
</protein>